<organism evidence="8">
    <name type="scientific">freshwater metagenome</name>
    <dbReference type="NCBI Taxonomy" id="449393"/>
    <lineage>
        <taxon>unclassified sequences</taxon>
        <taxon>metagenomes</taxon>
        <taxon>ecological metagenomes</taxon>
    </lineage>
</organism>
<keyword evidence="5 6" id="KW-0472">Membrane</keyword>
<dbReference type="CDD" id="cd06423">
    <property type="entry name" value="CESA_like"/>
    <property type="match status" value="1"/>
</dbReference>
<dbReference type="AlphaFoldDB" id="A0A6J6EUH0"/>
<evidence type="ECO:0000256" key="1">
    <source>
        <dbReference type="ARBA" id="ARBA00004236"/>
    </source>
</evidence>
<dbReference type="InterPro" id="IPR029044">
    <property type="entry name" value="Nucleotide-diphossugar_trans"/>
</dbReference>
<protein>
    <submittedName>
        <fullName evidence="8">Unannotated protein</fullName>
    </submittedName>
</protein>
<dbReference type="SUPFAM" id="SSF53448">
    <property type="entry name" value="Nucleotide-diphospho-sugar transferases"/>
    <property type="match status" value="1"/>
</dbReference>
<evidence type="ECO:0000313" key="8">
    <source>
        <dbReference type="EMBL" id="CAB4580162.1"/>
    </source>
</evidence>
<sequence length="362" mass="40835">MDFYGFTLLLRWFLGWFIQPKLRSLPNSSLNQDVAVIIPARNEEKTIAELLTCLNQSLVKPAEVLVIDDHSTDQTSDIAKSFGVKVITGQTLPPDWTGKTYALHQGVENTNSPILLFLDADTKPKPELIGKLISELNNSGGLISVQPFHEMKSLYERFASVFNLIGAIGARLGERNGLAFGPVMMLKRQDLEKIGGISKVKNQLLEDRALGLLFQENDLNVNTFIGNKDVSFQMYPSGLKSLTQGFTKNIAAGSVGISKTRFILLFTWFSGLVAAAWELPFALLAWPQTGVAPSFYQYALTIGFGIQFWWFIRKLGNFNFYLILYPFMVLYFLLVFFYSVTLTWRGKVIWKERFLDAKKGLK</sequence>
<comment type="subcellular location">
    <subcellularLocation>
        <location evidence="1">Cell membrane</location>
    </subcellularLocation>
</comment>
<keyword evidence="6" id="KW-0812">Transmembrane</keyword>
<accession>A0A6J6EUH0</accession>
<evidence type="ECO:0000256" key="4">
    <source>
        <dbReference type="ARBA" id="ARBA00022679"/>
    </source>
</evidence>
<dbReference type="Gene3D" id="3.90.550.10">
    <property type="entry name" value="Spore Coat Polysaccharide Biosynthesis Protein SpsA, Chain A"/>
    <property type="match status" value="1"/>
</dbReference>
<dbReference type="PANTHER" id="PTHR43646:SF2">
    <property type="entry name" value="GLYCOSYLTRANSFERASE 2-LIKE DOMAIN-CONTAINING PROTEIN"/>
    <property type="match status" value="1"/>
</dbReference>
<reference evidence="8" key="1">
    <citation type="submission" date="2020-05" db="EMBL/GenBank/DDBJ databases">
        <authorList>
            <person name="Chiriac C."/>
            <person name="Salcher M."/>
            <person name="Ghai R."/>
            <person name="Kavagutti S V."/>
        </authorList>
    </citation>
    <scope>NUCLEOTIDE SEQUENCE</scope>
</reference>
<dbReference type="EMBL" id="CAEZTU010000041">
    <property type="protein sequence ID" value="CAB4580162.1"/>
    <property type="molecule type" value="Genomic_DNA"/>
</dbReference>
<evidence type="ECO:0000256" key="2">
    <source>
        <dbReference type="ARBA" id="ARBA00022475"/>
    </source>
</evidence>
<evidence type="ECO:0000256" key="3">
    <source>
        <dbReference type="ARBA" id="ARBA00022676"/>
    </source>
</evidence>
<dbReference type="Pfam" id="PF00535">
    <property type="entry name" value="Glycos_transf_2"/>
    <property type="match status" value="1"/>
</dbReference>
<keyword evidence="3" id="KW-0328">Glycosyltransferase</keyword>
<keyword evidence="4" id="KW-0808">Transferase</keyword>
<dbReference type="PANTHER" id="PTHR43646">
    <property type="entry name" value="GLYCOSYLTRANSFERASE"/>
    <property type="match status" value="1"/>
</dbReference>
<keyword evidence="2" id="KW-1003">Cell membrane</keyword>
<feature type="domain" description="Glycosyltransferase 2-like" evidence="7">
    <location>
        <begin position="36"/>
        <end position="149"/>
    </location>
</feature>
<gene>
    <name evidence="8" type="ORF">UFOPK1740_00868</name>
</gene>
<feature type="transmembrane region" description="Helical" evidence="6">
    <location>
        <begin position="262"/>
        <end position="283"/>
    </location>
</feature>
<feature type="transmembrane region" description="Helical" evidence="6">
    <location>
        <begin position="295"/>
        <end position="312"/>
    </location>
</feature>
<name>A0A6J6EUH0_9ZZZZ</name>
<dbReference type="InterPro" id="IPR001173">
    <property type="entry name" value="Glyco_trans_2-like"/>
</dbReference>
<evidence type="ECO:0000259" key="7">
    <source>
        <dbReference type="Pfam" id="PF00535"/>
    </source>
</evidence>
<evidence type="ECO:0000256" key="6">
    <source>
        <dbReference type="SAM" id="Phobius"/>
    </source>
</evidence>
<dbReference type="GO" id="GO:0005886">
    <property type="term" value="C:plasma membrane"/>
    <property type="evidence" value="ECO:0007669"/>
    <property type="project" value="UniProtKB-SubCell"/>
</dbReference>
<dbReference type="GO" id="GO:0016757">
    <property type="term" value="F:glycosyltransferase activity"/>
    <property type="evidence" value="ECO:0007669"/>
    <property type="project" value="UniProtKB-KW"/>
</dbReference>
<feature type="transmembrane region" description="Helical" evidence="6">
    <location>
        <begin position="318"/>
        <end position="344"/>
    </location>
</feature>
<keyword evidence="6" id="KW-1133">Transmembrane helix</keyword>
<evidence type="ECO:0000256" key="5">
    <source>
        <dbReference type="ARBA" id="ARBA00023136"/>
    </source>
</evidence>
<proteinExistence type="predicted"/>